<dbReference type="EMBL" id="QOZG01000002">
    <property type="protein sequence ID" value="RCS24770.1"/>
    <property type="molecule type" value="Genomic_DNA"/>
</dbReference>
<dbReference type="NCBIfam" id="TIGR01683">
    <property type="entry name" value="thiS"/>
    <property type="match status" value="1"/>
</dbReference>
<gene>
    <name evidence="1" type="primary">thiS</name>
    <name evidence="1" type="ORF">DUT91_04705</name>
</gene>
<reference evidence="1 2" key="1">
    <citation type="submission" date="2018-07" db="EMBL/GenBank/DDBJ databases">
        <title>The draft genome of Phyllobacterium salinisoli.</title>
        <authorList>
            <person name="Liu L."/>
            <person name="Li L."/>
            <person name="Zhang X."/>
            <person name="Liang L."/>
        </authorList>
    </citation>
    <scope>NUCLEOTIDE SEQUENCE [LARGE SCALE GENOMIC DNA]</scope>
    <source>
        <strain evidence="1 2">LLAN61</strain>
    </source>
</reference>
<accession>A0A368K9K4</accession>
<comment type="caution">
    <text evidence="1">The sequence shown here is derived from an EMBL/GenBank/DDBJ whole genome shotgun (WGS) entry which is preliminary data.</text>
</comment>
<keyword evidence="2" id="KW-1185">Reference proteome</keyword>
<dbReference type="Proteomes" id="UP000253420">
    <property type="component" value="Unassembled WGS sequence"/>
</dbReference>
<dbReference type="AlphaFoldDB" id="A0A368K9K4"/>
<proteinExistence type="predicted"/>
<dbReference type="RefSeq" id="WP_114439217.1">
    <property type="nucleotide sequence ID" value="NZ_QOZG01000002.1"/>
</dbReference>
<dbReference type="SUPFAM" id="SSF54285">
    <property type="entry name" value="MoaD/ThiS"/>
    <property type="match status" value="1"/>
</dbReference>
<sequence length="65" mass="6604">MKIILNGNPHETDAATLDAVLGELDLADAVVATAVNGAFVSAAERGETALRDGDQVEILAPMQGG</sequence>
<dbReference type="InterPro" id="IPR010035">
    <property type="entry name" value="Thi_S"/>
</dbReference>
<name>A0A368K9K4_9HYPH</name>
<dbReference type="Gene3D" id="3.10.20.30">
    <property type="match status" value="1"/>
</dbReference>
<dbReference type="PANTHER" id="PTHR34472:SF1">
    <property type="entry name" value="SULFUR CARRIER PROTEIN THIS"/>
    <property type="match status" value="1"/>
</dbReference>
<dbReference type="CDD" id="cd00565">
    <property type="entry name" value="Ubl_ThiS"/>
    <property type="match status" value="1"/>
</dbReference>
<dbReference type="OrthoDB" id="197113at2"/>
<dbReference type="InterPro" id="IPR016155">
    <property type="entry name" value="Mopterin_synth/thiamin_S_b"/>
</dbReference>
<organism evidence="1 2">
    <name type="scientific">Phyllobacterium salinisoli</name>
    <dbReference type="NCBI Taxonomy" id="1899321"/>
    <lineage>
        <taxon>Bacteria</taxon>
        <taxon>Pseudomonadati</taxon>
        <taxon>Pseudomonadota</taxon>
        <taxon>Alphaproteobacteria</taxon>
        <taxon>Hyphomicrobiales</taxon>
        <taxon>Phyllobacteriaceae</taxon>
        <taxon>Phyllobacterium</taxon>
    </lineage>
</organism>
<dbReference type="PANTHER" id="PTHR34472">
    <property type="entry name" value="SULFUR CARRIER PROTEIN THIS"/>
    <property type="match status" value="1"/>
</dbReference>
<dbReference type="InterPro" id="IPR003749">
    <property type="entry name" value="ThiS/MoaD-like"/>
</dbReference>
<evidence type="ECO:0000313" key="2">
    <source>
        <dbReference type="Proteomes" id="UP000253420"/>
    </source>
</evidence>
<protein>
    <submittedName>
        <fullName evidence="1">Sulfur carrier protein ThiS</fullName>
    </submittedName>
</protein>
<dbReference type="Pfam" id="PF02597">
    <property type="entry name" value="ThiS"/>
    <property type="match status" value="1"/>
</dbReference>
<evidence type="ECO:0000313" key="1">
    <source>
        <dbReference type="EMBL" id="RCS24770.1"/>
    </source>
</evidence>
<dbReference type="InterPro" id="IPR012675">
    <property type="entry name" value="Beta-grasp_dom_sf"/>
</dbReference>